<keyword evidence="3" id="KW-0547">Nucleotide-binding</keyword>
<dbReference type="Proteomes" id="UP000242877">
    <property type="component" value="Unassembled WGS sequence"/>
</dbReference>
<evidence type="ECO:0000256" key="2">
    <source>
        <dbReference type="ARBA" id="ARBA00022598"/>
    </source>
</evidence>
<reference evidence="7 8" key="1">
    <citation type="journal article" date="2016" name="Genome Biol. Evol.">
        <title>Divergent and convergent evolution of fungal pathogenicity.</title>
        <authorList>
            <person name="Shang Y."/>
            <person name="Xiao G."/>
            <person name="Zheng P."/>
            <person name="Cen K."/>
            <person name="Zhan S."/>
            <person name="Wang C."/>
        </authorList>
    </citation>
    <scope>NUCLEOTIDE SEQUENCE [LARGE SCALE GENOMIC DNA]</scope>
    <source>
        <strain evidence="7 8">ARSEF 7405</strain>
    </source>
</reference>
<dbReference type="GO" id="GO:0005783">
    <property type="term" value="C:endoplasmic reticulum"/>
    <property type="evidence" value="ECO:0007669"/>
    <property type="project" value="TreeGrafter"/>
</dbReference>
<feature type="domain" description="AMP-dependent synthetase/ligase" evidence="6">
    <location>
        <begin position="99"/>
        <end position="492"/>
    </location>
</feature>
<dbReference type="GO" id="GO:0005886">
    <property type="term" value="C:plasma membrane"/>
    <property type="evidence" value="ECO:0007669"/>
    <property type="project" value="TreeGrafter"/>
</dbReference>
<dbReference type="EMBL" id="AZGZ01000022">
    <property type="protein sequence ID" value="KZZ89054.1"/>
    <property type="molecule type" value="Genomic_DNA"/>
</dbReference>
<dbReference type="PANTHER" id="PTHR43272">
    <property type="entry name" value="LONG-CHAIN-FATTY-ACID--COA LIGASE"/>
    <property type="match status" value="1"/>
</dbReference>
<keyword evidence="2" id="KW-0436">Ligase</keyword>
<dbReference type="GO" id="GO:0005811">
    <property type="term" value="C:lipid droplet"/>
    <property type="evidence" value="ECO:0007669"/>
    <property type="project" value="TreeGrafter"/>
</dbReference>
<evidence type="ECO:0000259" key="6">
    <source>
        <dbReference type="Pfam" id="PF00501"/>
    </source>
</evidence>
<evidence type="ECO:0000256" key="4">
    <source>
        <dbReference type="ARBA" id="ARBA00022840"/>
    </source>
</evidence>
<dbReference type="InterPro" id="IPR000873">
    <property type="entry name" value="AMP-dep_synth/lig_dom"/>
</dbReference>
<evidence type="ECO:0000256" key="1">
    <source>
        <dbReference type="ARBA" id="ARBA00006432"/>
    </source>
</evidence>
<protein>
    <submittedName>
        <fullName evidence="7">Fatty acid activator Faa4</fullName>
    </submittedName>
</protein>
<comment type="similarity">
    <text evidence="1">Belongs to the ATP-dependent AMP-binding enzyme family.</text>
</comment>
<keyword evidence="4" id="KW-0067">ATP-binding</keyword>
<dbReference type="PROSITE" id="PS00455">
    <property type="entry name" value="AMP_BINDING"/>
    <property type="match status" value="1"/>
</dbReference>
<dbReference type="PANTHER" id="PTHR43272:SF83">
    <property type="entry name" value="ACYL-COA SYNTHETASE LONG-CHAIN, ISOFORM J"/>
    <property type="match status" value="1"/>
</dbReference>
<proteinExistence type="inferred from homology"/>
<evidence type="ECO:0000256" key="3">
    <source>
        <dbReference type="ARBA" id="ARBA00022741"/>
    </source>
</evidence>
<dbReference type="Pfam" id="PF00501">
    <property type="entry name" value="AMP-binding"/>
    <property type="match status" value="1"/>
</dbReference>
<evidence type="ECO:0000256" key="5">
    <source>
        <dbReference type="ARBA" id="ARBA00036813"/>
    </source>
</evidence>
<dbReference type="Gene3D" id="3.40.50.12780">
    <property type="entry name" value="N-terminal domain of ligase-like"/>
    <property type="match status" value="1"/>
</dbReference>
<accession>A0A167WMQ9</accession>
<dbReference type="SUPFAM" id="SSF56801">
    <property type="entry name" value="Acetyl-CoA synthetase-like"/>
    <property type="match status" value="1"/>
</dbReference>
<dbReference type="InterPro" id="IPR042099">
    <property type="entry name" value="ANL_N_sf"/>
</dbReference>
<organism evidence="7 8">
    <name type="scientific">Ascosphaera apis ARSEF 7405</name>
    <dbReference type="NCBI Taxonomy" id="392613"/>
    <lineage>
        <taxon>Eukaryota</taxon>
        <taxon>Fungi</taxon>
        <taxon>Dikarya</taxon>
        <taxon>Ascomycota</taxon>
        <taxon>Pezizomycotina</taxon>
        <taxon>Eurotiomycetes</taxon>
        <taxon>Eurotiomycetidae</taxon>
        <taxon>Onygenales</taxon>
        <taxon>Ascosphaeraceae</taxon>
        <taxon>Ascosphaera</taxon>
    </lineage>
</organism>
<dbReference type="InterPro" id="IPR020845">
    <property type="entry name" value="AMP-binding_CS"/>
</dbReference>
<gene>
    <name evidence="7" type="ORF">AAP_04539</name>
</gene>
<dbReference type="VEuPathDB" id="FungiDB:AAP_04539"/>
<comment type="caution">
    <text evidence="7">The sequence shown here is derived from an EMBL/GenBank/DDBJ whole genome shotgun (WGS) entry which is preliminary data.</text>
</comment>
<dbReference type="GO" id="GO:0035336">
    <property type="term" value="P:long-chain fatty-acyl-CoA metabolic process"/>
    <property type="evidence" value="ECO:0007669"/>
    <property type="project" value="TreeGrafter"/>
</dbReference>
<keyword evidence="8" id="KW-1185">Reference proteome</keyword>
<dbReference type="GO" id="GO:0005524">
    <property type="term" value="F:ATP binding"/>
    <property type="evidence" value="ECO:0007669"/>
    <property type="project" value="UniProtKB-KW"/>
</dbReference>
<evidence type="ECO:0000313" key="7">
    <source>
        <dbReference type="EMBL" id="KZZ89054.1"/>
    </source>
</evidence>
<dbReference type="GO" id="GO:0004467">
    <property type="term" value="F:long-chain fatty acid-CoA ligase activity"/>
    <property type="evidence" value="ECO:0007669"/>
    <property type="project" value="UniProtKB-EC"/>
</dbReference>
<name>A0A167WMQ9_9EURO</name>
<dbReference type="AlphaFoldDB" id="A0A167WMQ9"/>
<sequence length="667" mass="74394">MFDFLFGKKLYDGPSTVDAPGYAPVEGETIPRRNYRYPNHLVTYPEPDPSIKTIYDVVQFGIRTYGNAKCVGYRDLLKVHRETKKVPKKIDGKEEMVDKEWTYFELGPYKWLTYIQFEKLLLAVGSGLRKLGLEKGDKVHLYASTGHRWIAMMHGATSQSMPVVTSYETLGLDALQHSIQATEPKVLYTESTLLGGLRKVLKETPSIKHVVFNKTVELDESTVELDESVLEELKNEFTEIEFMPFDDLVKLGEENMVDPVKPSPEDLCCIMYTSGSTGTPKGVVIRHSQFVASIAGATATVMEFLSPADTFIAYLPLAHIFELMVETSAFIWGTKLGYGNPRTLMPQSVRNCKGDLEELRPTIMVGVPAVWEAVRKGVFSKLDAAGPVKVKQAAGGRLRYTMSGAGPIASQTLEFMSLVFAPMINGYGLTETIAMASLRDPMYFPYDARGDVPPSIEVKLVDFKEAGYTVKDKPTPRGEIWIRGPCIMDGYFKNEEETKKALTDDGWFMTGDIGTFGEDGRLYVIDRKKSLVKTLKGEYVALEKLESIYRVVSAVSSICVYADGDHEKPIALVVPNESVLEKIASENGIQTESVDELLENKKLNSIVLKEMQNTAKQYGLSGIEIIQSIVLVGEQWNPENGLTTAAGKLQRRLIAEKHKEEIEKAYK</sequence>
<dbReference type="OrthoDB" id="1700726at2759"/>
<comment type="catalytic activity">
    <reaction evidence="5">
        <text>a long-chain fatty acid + ATP + CoA = a long-chain fatty acyl-CoA + AMP + diphosphate</text>
        <dbReference type="Rhea" id="RHEA:15421"/>
        <dbReference type="ChEBI" id="CHEBI:30616"/>
        <dbReference type="ChEBI" id="CHEBI:33019"/>
        <dbReference type="ChEBI" id="CHEBI:57287"/>
        <dbReference type="ChEBI" id="CHEBI:57560"/>
        <dbReference type="ChEBI" id="CHEBI:83139"/>
        <dbReference type="ChEBI" id="CHEBI:456215"/>
        <dbReference type="EC" id="6.2.1.3"/>
    </reaction>
</comment>
<evidence type="ECO:0000313" key="8">
    <source>
        <dbReference type="Proteomes" id="UP000242877"/>
    </source>
</evidence>